<evidence type="ECO:0000313" key="11">
    <source>
        <dbReference type="Ensembl" id="ENSACLP00000048815.1"/>
    </source>
</evidence>
<sequence>MRLNWWKKQTVMFVNRDDRRSLMAAMKNTQNDLGELGKGAGKGGGGGGSVREAGGAFGKREVAEEERYFRQKEKEQMEALRKHHTEEIEHHKKEIERLQKEIDRHKGKIRKLKHDD</sequence>
<feature type="compositionally biased region" description="Gly residues" evidence="10">
    <location>
        <begin position="36"/>
        <end position="49"/>
    </location>
</feature>
<keyword evidence="12" id="KW-1185">Reference proteome</keyword>
<dbReference type="FunFam" id="1.20.5.500:FF:000004">
    <property type="entry name" value="ATPase inhibitor A, mitochondrial"/>
    <property type="match status" value="1"/>
</dbReference>
<dbReference type="Proteomes" id="UP000265100">
    <property type="component" value="Chromosome 22"/>
</dbReference>
<dbReference type="GO" id="GO:0042030">
    <property type="term" value="F:ATPase inhibitor activity"/>
    <property type="evidence" value="ECO:0007669"/>
    <property type="project" value="UniProtKB-UniRule"/>
</dbReference>
<dbReference type="FunFam" id="1.20.5.500:FF:000003">
    <property type="entry name" value="ATPase inhibitor B, mitochondrial"/>
    <property type="match status" value="1"/>
</dbReference>
<reference evidence="11" key="4">
    <citation type="submission" date="2025-09" db="UniProtKB">
        <authorList>
            <consortium name="Ensembl"/>
        </authorList>
    </citation>
    <scope>IDENTIFICATION</scope>
</reference>
<evidence type="ECO:0000256" key="6">
    <source>
        <dbReference type="ARBA" id="ARBA00026043"/>
    </source>
</evidence>
<dbReference type="GO" id="GO:0005739">
    <property type="term" value="C:mitochondrion"/>
    <property type="evidence" value="ECO:0007669"/>
    <property type="project" value="UniProtKB-SubCell"/>
</dbReference>
<accession>A0AAX7SY65</accession>
<comment type="similarity">
    <text evidence="2 8">Belongs to the ATPase inhibitor family.</text>
</comment>
<dbReference type="PANTHER" id="PTHR48417:SF1">
    <property type="entry name" value="ATP SYNTHASE F1 SUBUNIT EPSILON"/>
    <property type="match status" value="1"/>
</dbReference>
<keyword evidence="5 8" id="KW-0496">Mitochondrion</keyword>
<dbReference type="InterPro" id="IPR007648">
    <property type="entry name" value="ATPase_inhibitor_mt"/>
</dbReference>
<comment type="domain">
    <text evidence="8">Forms an alpha-helical dimer with monomers associated via an antiparallel alpha-helical coiled coil, leaving each N-terminal inhibitory region accessible for interaction with an F1 catalytic domain. The inhibitory N-terminal region binds the alpha(ADP-bound)-beta(ADP-bound) (ATP5F1A-ATP5F1B) interface of F1-ATPase, and also contact the central gamma subunit (ATP5F1C). This dimeric state is favored by pH values below 7.0, and at higher values the dimers associate to form inactive homotetramer, where the inhibitory region is occluded, masking its inhibitory activity.</text>
</comment>
<feature type="region of interest" description="Disordered" evidence="10">
    <location>
        <begin position="32"/>
        <end position="57"/>
    </location>
</feature>
<dbReference type="Ensembl" id="ENSACLT00000086362.1">
    <property type="protein sequence ID" value="ENSACLP00000048815.1"/>
    <property type="gene ID" value="ENSACLG00000037828.1"/>
</dbReference>
<dbReference type="SUPFAM" id="SSF64602">
    <property type="entry name" value="F1 ATPase inhibitor, IF1, C-terminal domain"/>
    <property type="match status" value="1"/>
</dbReference>
<reference evidence="11 12" key="1">
    <citation type="submission" date="2018-05" db="EMBL/GenBank/DDBJ databases">
        <authorList>
            <person name="Datahose"/>
        </authorList>
    </citation>
    <scope>NUCLEOTIDE SEQUENCE</scope>
</reference>
<comment type="subunit">
    <text evidence="6 8">Homodimer; represents the active form and is present at a pH value below 6.5. Homotetramer; represents the inactive form and is present at a pH value above 7.0.</text>
</comment>
<reference evidence="12" key="2">
    <citation type="submission" date="2023-03" db="EMBL/GenBank/DDBJ databases">
        <authorList>
            <consortium name="Wellcome Sanger Institute Data Sharing"/>
        </authorList>
    </citation>
    <scope>NUCLEOTIDE SEQUENCE [LARGE SCALE GENOMIC DNA]</scope>
</reference>
<evidence type="ECO:0000256" key="10">
    <source>
        <dbReference type="SAM" id="MobiDB-lite"/>
    </source>
</evidence>
<evidence type="ECO:0000256" key="8">
    <source>
        <dbReference type="RuleBase" id="RU368087"/>
    </source>
</evidence>
<evidence type="ECO:0000256" key="5">
    <source>
        <dbReference type="ARBA" id="ARBA00023128"/>
    </source>
</evidence>
<keyword evidence="4 9" id="KW-0175">Coiled coil</keyword>
<organism evidence="11 12">
    <name type="scientific">Astatotilapia calliptera</name>
    <name type="common">Eastern happy</name>
    <name type="synonym">Chromis callipterus</name>
    <dbReference type="NCBI Taxonomy" id="8154"/>
    <lineage>
        <taxon>Eukaryota</taxon>
        <taxon>Metazoa</taxon>
        <taxon>Chordata</taxon>
        <taxon>Craniata</taxon>
        <taxon>Vertebrata</taxon>
        <taxon>Euteleostomi</taxon>
        <taxon>Actinopterygii</taxon>
        <taxon>Neopterygii</taxon>
        <taxon>Teleostei</taxon>
        <taxon>Neoteleostei</taxon>
        <taxon>Acanthomorphata</taxon>
        <taxon>Ovalentaria</taxon>
        <taxon>Cichlomorphae</taxon>
        <taxon>Cichliformes</taxon>
        <taxon>Cichlidae</taxon>
        <taxon>African cichlids</taxon>
        <taxon>Pseudocrenilabrinae</taxon>
        <taxon>Haplochromini</taxon>
        <taxon>Astatotilapia</taxon>
    </lineage>
</organism>
<evidence type="ECO:0000256" key="2">
    <source>
        <dbReference type="ARBA" id="ARBA00010901"/>
    </source>
</evidence>
<evidence type="ECO:0000256" key="3">
    <source>
        <dbReference type="ARBA" id="ARBA00022946"/>
    </source>
</evidence>
<reference evidence="11" key="3">
    <citation type="submission" date="2025-08" db="UniProtKB">
        <authorList>
            <consortium name="Ensembl"/>
        </authorList>
    </citation>
    <scope>IDENTIFICATION</scope>
</reference>
<evidence type="ECO:0000313" key="12">
    <source>
        <dbReference type="Proteomes" id="UP000265100"/>
    </source>
</evidence>
<name>A0AAX7SY65_ASTCA</name>
<comment type="subcellular location">
    <subcellularLocation>
        <location evidence="1 8">Mitochondrion</location>
    </subcellularLocation>
</comment>
<comment type="function">
    <text evidence="7">Endogenous F(1)F(o)-ATPase inhibitor limiting ATP depletion when the mitochondrial membrane potential falls below a threshold and the F(1)F(o)-ATP synthase starts hydrolyzing ATP to pump protons out of the mitochondrial matrix. Required to avoid the consumption of cellular ATP when the F(1)F(o)-ATP synthase enzyme acts as an ATP hydrolase. Indirectly acts as a regulator of heme synthesis in erythroid tissues: regulates heme synthesis by modulating the mitochondrial pH and redox potential, allowing FECH to efficiently catalyze the incorporation of iron into protoporphyrin IX to produce heme.</text>
</comment>
<dbReference type="PANTHER" id="PTHR48417">
    <property type="entry name" value="ATP SYNTHASE F1 SUBUNIT EPSILON"/>
    <property type="match status" value="1"/>
</dbReference>
<feature type="coiled-coil region" evidence="9">
    <location>
        <begin position="74"/>
        <end position="115"/>
    </location>
</feature>
<proteinExistence type="inferred from homology"/>
<dbReference type="GeneTree" id="ENSGT00940000165091"/>
<evidence type="ECO:0000256" key="4">
    <source>
        <dbReference type="ARBA" id="ARBA00023054"/>
    </source>
</evidence>
<evidence type="ECO:0000256" key="9">
    <source>
        <dbReference type="SAM" id="Coils"/>
    </source>
</evidence>
<dbReference type="Pfam" id="PF04568">
    <property type="entry name" value="IATP"/>
    <property type="match status" value="1"/>
</dbReference>
<protein>
    <recommendedName>
        <fullName evidence="8">ATPase inhibitor, mitochondrial</fullName>
    </recommendedName>
    <alternativeName>
        <fullName evidence="8">ATP synthase F1 subunit epsilon</fullName>
    </alternativeName>
</protein>
<evidence type="ECO:0000256" key="7">
    <source>
        <dbReference type="ARBA" id="ARBA00046200"/>
    </source>
</evidence>
<evidence type="ECO:0000256" key="1">
    <source>
        <dbReference type="ARBA" id="ARBA00004173"/>
    </source>
</evidence>
<dbReference type="Gene3D" id="1.20.5.500">
    <property type="entry name" value="Single helix bin"/>
    <property type="match status" value="2"/>
</dbReference>
<dbReference type="AlphaFoldDB" id="A0AAX7SY65"/>
<keyword evidence="3" id="KW-0809">Transit peptide</keyword>